<organism evidence="1">
    <name type="scientific">Arundo donax</name>
    <name type="common">Giant reed</name>
    <name type="synonym">Donax arundinaceus</name>
    <dbReference type="NCBI Taxonomy" id="35708"/>
    <lineage>
        <taxon>Eukaryota</taxon>
        <taxon>Viridiplantae</taxon>
        <taxon>Streptophyta</taxon>
        <taxon>Embryophyta</taxon>
        <taxon>Tracheophyta</taxon>
        <taxon>Spermatophyta</taxon>
        <taxon>Magnoliopsida</taxon>
        <taxon>Liliopsida</taxon>
        <taxon>Poales</taxon>
        <taxon>Poaceae</taxon>
        <taxon>PACMAD clade</taxon>
        <taxon>Arundinoideae</taxon>
        <taxon>Arundineae</taxon>
        <taxon>Arundo</taxon>
    </lineage>
</organism>
<reference evidence="1" key="1">
    <citation type="submission" date="2014-09" db="EMBL/GenBank/DDBJ databases">
        <authorList>
            <person name="Magalhaes I.L.F."/>
            <person name="Oliveira U."/>
            <person name="Santos F.R."/>
            <person name="Vidigal T.H.D.A."/>
            <person name="Brescovit A.D."/>
            <person name="Santos A.J."/>
        </authorList>
    </citation>
    <scope>NUCLEOTIDE SEQUENCE</scope>
    <source>
        <tissue evidence="1">Shoot tissue taken approximately 20 cm above the soil surface</tissue>
    </source>
</reference>
<protein>
    <submittedName>
        <fullName evidence="1">Uncharacterized protein</fullName>
    </submittedName>
</protein>
<proteinExistence type="predicted"/>
<accession>A0A0A8Y3A7</accession>
<dbReference type="EMBL" id="GBRH01278125">
    <property type="protein sequence ID" value="JAD19770.1"/>
    <property type="molecule type" value="Transcribed_RNA"/>
</dbReference>
<evidence type="ECO:0000313" key="1">
    <source>
        <dbReference type="EMBL" id="JAD19770.1"/>
    </source>
</evidence>
<dbReference type="AlphaFoldDB" id="A0A0A8Y3A7"/>
<reference evidence="1" key="2">
    <citation type="journal article" date="2015" name="Data Brief">
        <title>Shoot transcriptome of the giant reed, Arundo donax.</title>
        <authorList>
            <person name="Barrero R.A."/>
            <person name="Guerrero F.D."/>
            <person name="Moolhuijzen P."/>
            <person name="Goolsby J.A."/>
            <person name="Tidwell J."/>
            <person name="Bellgard S.E."/>
            <person name="Bellgard M.I."/>
        </authorList>
    </citation>
    <scope>NUCLEOTIDE SEQUENCE</scope>
    <source>
        <tissue evidence="1">Shoot tissue taken approximately 20 cm above the soil surface</tissue>
    </source>
</reference>
<sequence length="50" mass="5504">MGSQELAGLHAAGSIWTCISYRCLGNLRMGSSGIWFRTFGTWHIFGGQKI</sequence>
<name>A0A0A8Y3A7_ARUDO</name>